<evidence type="ECO:0000313" key="1">
    <source>
        <dbReference type="EMBL" id="KAF7235894.1"/>
    </source>
</evidence>
<gene>
    <name evidence="1" type="ORF">EG68_11414</name>
</gene>
<keyword evidence="2" id="KW-1185">Reference proteome</keyword>
<accession>A0A8S9YEE2</accession>
<dbReference type="EMBL" id="JTDE01008083">
    <property type="protein sequence ID" value="KAF7235894.1"/>
    <property type="molecule type" value="Genomic_DNA"/>
</dbReference>
<reference evidence="1" key="1">
    <citation type="submission" date="2019-07" db="EMBL/GenBank/DDBJ databases">
        <title>Annotation for the trematode Paragonimus miyazaki's.</title>
        <authorList>
            <person name="Choi Y.-J."/>
        </authorList>
    </citation>
    <scope>NUCLEOTIDE SEQUENCE</scope>
    <source>
        <strain evidence="1">Japan</strain>
    </source>
</reference>
<comment type="caution">
    <text evidence="1">The sequence shown here is derived from an EMBL/GenBank/DDBJ whole genome shotgun (WGS) entry which is preliminary data.</text>
</comment>
<protein>
    <submittedName>
        <fullName evidence="1">Uncharacterized protein</fullName>
    </submittedName>
</protein>
<evidence type="ECO:0000313" key="2">
    <source>
        <dbReference type="Proteomes" id="UP000822476"/>
    </source>
</evidence>
<dbReference type="AlphaFoldDB" id="A0A8S9YEE2"/>
<organism evidence="1 2">
    <name type="scientific">Paragonimus skrjabini miyazakii</name>
    <dbReference type="NCBI Taxonomy" id="59628"/>
    <lineage>
        <taxon>Eukaryota</taxon>
        <taxon>Metazoa</taxon>
        <taxon>Spiralia</taxon>
        <taxon>Lophotrochozoa</taxon>
        <taxon>Platyhelminthes</taxon>
        <taxon>Trematoda</taxon>
        <taxon>Digenea</taxon>
        <taxon>Plagiorchiida</taxon>
        <taxon>Troglotremata</taxon>
        <taxon>Troglotrematidae</taxon>
        <taxon>Paragonimus</taxon>
    </lineage>
</organism>
<proteinExistence type="predicted"/>
<sequence length="49" mass="5485">MRFSCRFVTQDHGLLSLPTGMSGDLFGYSPRISGRRIIVHGPYGNSRML</sequence>
<name>A0A8S9YEE2_9TREM</name>
<dbReference type="Proteomes" id="UP000822476">
    <property type="component" value="Unassembled WGS sequence"/>
</dbReference>